<dbReference type="Pfam" id="PF13812">
    <property type="entry name" value="PPR_3"/>
    <property type="match status" value="1"/>
</dbReference>
<dbReference type="GO" id="GO:0070475">
    <property type="term" value="P:rRNA base methylation"/>
    <property type="evidence" value="ECO:0007669"/>
    <property type="project" value="InterPro"/>
</dbReference>
<feature type="non-terminal residue" evidence="3">
    <location>
        <position position="858"/>
    </location>
</feature>
<feature type="repeat" description="PPR" evidence="2">
    <location>
        <begin position="440"/>
        <end position="474"/>
    </location>
</feature>
<organism evidence="3 4">
    <name type="scientific">Polarella glacialis</name>
    <name type="common">Dinoflagellate</name>
    <dbReference type="NCBI Taxonomy" id="89957"/>
    <lineage>
        <taxon>Eukaryota</taxon>
        <taxon>Sar</taxon>
        <taxon>Alveolata</taxon>
        <taxon>Dinophyceae</taxon>
        <taxon>Suessiales</taxon>
        <taxon>Suessiaceae</taxon>
        <taxon>Polarella</taxon>
    </lineage>
</organism>
<feature type="repeat" description="PPR" evidence="2">
    <location>
        <begin position="109"/>
        <end position="143"/>
    </location>
</feature>
<evidence type="ECO:0000313" key="4">
    <source>
        <dbReference type="Proteomes" id="UP000654075"/>
    </source>
</evidence>
<dbReference type="Pfam" id="PF13041">
    <property type="entry name" value="PPR_2"/>
    <property type="match status" value="2"/>
</dbReference>
<accession>A0A813EX95</accession>
<dbReference type="PROSITE" id="PS51375">
    <property type="entry name" value="PPR"/>
    <property type="match status" value="6"/>
</dbReference>
<dbReference type="InterPro" id="IPR002885">
    <property type="entry name" value="PPR_rpt"/>
</dbReference>
<dbReference type="SUPFAM" id="SSF53335">
    <property type="entry name" value="S-adenosyl-L-methionine-dependent methyltransferases"/>
    <property type="match status" value="1"/>
</dbReference>
<feature type="repeat" description="PPR" evidence="2">
    <location>
        <begin position="365"/>
        <end position="399"/>
    </location>
</feature>
<dbReference type="InterPro" id="IPR050872">
    <property type="entry name" value="PPR_P_subfamily"/>
</dbReference>
<comment type="similarity">
    <text evidence="1">Belongs to the PPR family. P subfamily.</text>
</comment>
<dbReference type="GO" id="GO:0008649">
    <property type="term" value="F:rRNA methyltransferase activity"/>
    <property type="evidence" value="ECO:0007669"/>
    <property type="project" value="InterPro"/>
</dbReference>
<evidence type="ECO:0008006" key="5">
    <source>
        <dbReference type="Google" id="ProtNLM"/>
    </source>
</evidence>
<protein>
    <recommendedName>
        <fullName evidence="5">Pentatricopeptide repeat-containing protein, chloroplastic</fullName>
    </recommendedName>
</protein>
<dbReference type="NCBIfam" id="TIGR00756">
    <property type="entry name" value="PPR"/>
    <property type="match status" value="2"/>
</dbReference>
<dbReference type="Pfam" id="PF04378">
    <property type="entry name" value="RsmJ"/>
    <property type="match status" value="2"/>
</dbReference>
<feature type="repeat" description="PPR" evidence="2">
    <location>
        <begin position="289"/>
        <end position="323"/>
    </location>
</feature>
<feature type="repeat" description="PPR" evidence="2">
    <location>
        <begin position="179"/>
        <end position="213"/>
    </location>
</feature>
<evidence type="ECO:0000256" key="2">
    <source>
        <dbReference type="PROSITE-ProRule" id="PRU00708"/>
    </source>
</evidence>
<keyword evidence="4" id="KW-1185">Reference proteome</keyword>
<dbReference type="InterPro" id="IPR011990">
    <property type="entry name" value="TPR-like_helical_dom_sf"/>
</dbReference>
<dbReference type="EMBL" id="CAJNNV010019535">
    <property type="protein sequence ID" value="CAE8606608.1"/>
    <property type="molecule type" value="Genomic_DNA"/>
</dbReference>
<dbReference type="PANTHER" id="PTHR46128">
    <property type="entry name" value="MITOCHONDRIAL GROUP I INTRON SPLICING FACTOR CCM1"/>
    <property type="match status" value="1"/>
</dbReference>
<dbReference type="Gene3D" id="1.25.40.10">
    <property type="entry name" value="Tetratricopeptide repeat domain"/>
    <property type="match status" value="4"/>
</dbReference>
<reference evidence="3" key="1">
    <citation type="submission" date="2021-02" db="EMBL/GenBank/DDBJ databases">
        <authorList>
            <person name="Dougan E. K."/>
            <person name="Rhodes N."/>
            <person name="Thang M."/>
            <person name="Chan C."/>
        </authorList>
    </citation>
    <scope>NUCLEOTIDE SEQUENCE</scope>
</reference>
<dbReference type="AlphaFoldDB" id="A0A813EX95"/>
<dbReference type="OrthoDB" id="408848at2759"/>
<name>A0A813EX95_POLGL</name>
<evidence type="ECO:0000256" key="1">
    <source>
        <dbReference type="ARBA" id="ARBA00007626"/>
    </source>
</evidence>
<dbReference type="InterPro" id="IPR007473">
    <property type="entry name" value="RlmJ"/>
</dbReference>
<sequence>MALFFARGQKAGAGGLHGSQHRYSSRRLSCGALAAAAGAGDDAVLNRLLTLGAGCSEGALAAALGSAKVPERVLTRWLSELGAAKLPQVATLLLRVLQGRTGSGATTLNTIHYNAALSACAKAGKWNMALELLAIMSEVRIARNARSFSSAITACSKVGQWSVSVALLGEMADGRVPADQIVYNSLISSCAKAGRWSTALEMLAAMVGAKLQADAISYNTAISACSTGGEWVAALGLLAAMAEAQIPRDAFTYSSLMAACDRAGHWDKALALFDSLRGGAGRWAGASADATAYLAAIGACASGGKWQVALELLRDLVACGLQATCRTCGAAISACAAGGGQWPIAMTLLEASKQQDLRSEAAGGFLVAYNSAVSCCEKAGAWAEAVTLLRAMLCGGLQPDTVTFNSLISSCEKAAGASGAQWAAALQLLRAVGERKLQQDTISYNAAISACEKAFQWANALELFGSMAHSKVRRDAIAFSAAIEACEVCGQWGLTMDLMSAMLEANLEDCGRSATRKKHIRSYVHRFEAGGPVDCFKHVVLVALLRQMASGEDADAPFTYVDAHAGGGVYDLGSEEAQKLRNFADGVGRLSAAAAAAEELSGGSGWPEPVASYVAAEQAFNKRDSQETQPPEALRYYLGSPALSLLWLRAQDSAIFFETSEPVAQDLRRSLQMVEKSLGSGSGLPDRDGGGGRCGDHRVLEADSYKWLLEAGDVTEALFSGRGLVLVDPPYDSVNSYFTWNLFMMRHLRQHWPRSIVALWYPCLDEVQSSLLQQRAADLHLGDLLVAELFVRRPSDRQMPGSGFLVAAPEGHFLGRLFAELEEVLPALAALLERRPAADLGVVESSWTLRWLCRAGSD</sequence>
<dbReference type="PANTHER" id="PTHR46128:SF329">
    <property type="entry name" value="MITOCHONDRIAL GROUP I INTRON SPLICING FACTOR DMR1"/>
    <property type="match status" value="1"/>
</dbReference>
<comment type="caution">
    <text evidence="3">The sequence shown here is derived from an EMBL/GenBank/DDBJ whole genome shotgun (WGS) entry which is preliminary data.</text>
</comment>
<dbReference type="Pfam" id="PF01535">
    <property type="entry name" value="PPR"/>
    <property type="match status" value="3"/>
</dbReference>
<dbReference type="Proteomes" id="UP000654075">
    <property type="component" value="Unassembled WGS sequence"/>
</dbReference>
<feature type="repeat" description="PPR" evidence="2">
    <location>
        <begin position="249"/>
        <end position="279"/>
    </location>
</feature>
<dbReference type="Gene3D" id="3.40.50.150">
    <property type="entry name" value="Vaccinia Virus protein VP39"/>
    <property type="match status" value="1"/>
</dbReference>
<proteinExistence type="inferred from homology"/>
<gene>
    <name evidence="3" type="ORF">PGLA1383_LOCUS24589</name>
</gene>
<dbReference type="InterPro" id="IPR029063">
    <property type="entry name" value="SAM-dependent_MTases_sf"/>
</dbReference>
<evidence type="ECO:0000313" key="3">
    <source>
        <dbReference type="EMBL" id="CAE8606608.1"/>
    </source>
</evidence>